<keyword evidence="10" id="KW-0472">Membrane</keyword>
<evidence type="ECO:0000256" key="10">
    <source>
        <dbReference type="ARBA" id="ARBA00023136"/>
    </source>
</evidence>
<dbReference type="GO" id="GO:0016705">
    <property type="term" value="F:oxidoreductase activity, acting on paired donors, with incorporation or reduction of molecular oxygen"/>
    <property type="evidence" value="ECO:0007669"/>
    <property type="project" value="InterPro"/>
</dbReference>
<comment type="caution">
    <text evidence="13">The sequence shown here is derived from an EMBL/GenBank/DDBJ whole genome shotgun (WGS) entry which is preliminary data.</text>
</comment>
<dbReference type="GO" id="GO:0005506">
    <property type="term" value="F:iron ion binding"/>
    <property type="evidence" value="ECO:0007669"/>
    <property type="project" value="InterPro"/>
</dbReference>
<dbReference type="AlphaFoldDB" id="A0AAV6X433"/>
<dbReference type="PANTHER" id="PTHR47950">
    <property type="entry name" value="CYTOCHROME P450, FAMILY 76, SUBFAMILY C, POLYPEPTIDE 5-RELATED"/>
    <property type="match status" value="1"/>
</dbReference>
<evidence type="ECO:0000256" key="1">
    <source>
        <dbReference type="ARBA" id="ARBA00004167"/>
    </source>
</evidence>
<keyword evidence="8 11" id="KW-0408">Iron</keyword>
<evidence type="ECO:0000256" key="12">
    <source>
        <dbReference type="RuleBase" id="RU000461"/>
    </source>
</evidence>
<evidence type="ECO:0000256" key="8">
    <source>
        <dbReference type="ARBA" id="ARBA00023004"/>
    </source>
</evidence>
<sequence length="459" mass="52239">MLMDFLTVFLLILFPVISTCFLVLGTNSWYKRSSTKLPPGPFPIPFIGNLLQVGQNPHRSLAKLSKTYGPLMHLKLGSIHTIVVSSPEIAKEVLTKHDQACSGRAVPSAAHAMDHHKSSIPWLPVATRWRALRKIMKEQVSLMHQFDGNNSLVQLHNYLQDCSNSDRVVDIREIGFKTALNLLSSTLFSIDFAHFDSSLTREMMENVHALIKNLGTPNLVDYFPLLKFIDPQGLVRKTEASLRRLHEIFGETLNPRLQSRGTLRKKDMLEALLDLNQENESDFSLNDIKHLMLDLNVIGAYEITNAVQWTMTEVLRNPEKMSKAKLELRTIIGENKQIKESDISRLPYLNAVIKENFRCHPVLPLLIPHKVEVDIEIQNYTVPKNAQILVNVWAIGRDSSIWSNPDSFEPERFLDCKIDYRGQDFELITFSSGRRMCPALPLAHVVVHLILATLIHNFD</sequence>
<dbReference type="PANTHER" id="PTHR47950:SF4">
    <property type="entry name" value="GERANIOL 8-HYDROXYLASE-LIKE"/>
    <property type="match status" value="1"/>
</dbReference>
<dbReference type="PRINTS" id="PR00463">
    <property type="entry name" value="EP450I"/>
</dbReference>
<dbReference type="InterPro" id="IPR017972">
    <property type="entry name" value="Cyt_P450_CS"/>
</dbReference>
<dbReference type="InterPro" id="IPR036396">
    <property type="entry name" value="Cyt_P450_sf"/>
</dbReference>
<keyword evidence="3 11" id="KW-0349">Heme</keyword>
<evidence type="ECO:0000256" key="7">
    <source>
        <dbReference type="ARBA" id="ARBA00023002"/>
    </source>
</evidence>
<keyword evidence="4" id="KW-0812">Transmembrane</keyword>
<reference evidence="13" key="1">
    <citation type="submission" date="2019-10" db="EMBL/GenBank/DDBJ databases">
        <authorList>
            <person name="Zhang R."/>
            <person name="Pan Y."/>
            <person name="Wang J."/>
            <person name="Ma R."/>
            <person name="Yu S."/>
        </authorList>
    </citation>
    <scope>NUCLEOTIDE SEQUENCE</scope>
    <source>
        <strain evidence="13">LA-IB0</strain>
        <tissue evidence="13">Leaf</tissue>
    </source>
</reference>
<accession>A0AAV6X433</accession>
<evidence type="ECO:0000256" key="5">
    <source>
        <dbReference type="ARBA" id="ARBA00022723"/>
    </source>
</evidence>
<evidence type="ECO:0000256" key="11">
    <source>
        <dbReference type="PIRSR" id="PIRSR602401-1"/>
    </source>
</evidence>
<keyword evidence="6" id="KW-1133">Transmembrane helix</keyword>
<dbReference type="Pfam" id="PF00067">
    <property type="entry name" value="p450"/>
    <property type="match status" value="1"/>
</dbReference>
<name>A0AAV6X433_9LAMI</name>
<keyword evidence="5 11" id="KW-0479">Metal-binding</keyword>
<dbReference type="Proteomes" id="UP000826271">
    <property type="component" value="Unassembled WGS sequence"/>
</dbReference>
<evidence type="ECO:0000256" key="4">
    <source>
        <dbReference type="ARBA" id="ARBA00022692"/>
    </source>
</evidence>
<evidence type="ECO:0000256" key="9">
    <source>
        <dbReference type="ARBA" id="ARBA00023033"/>
    </source>
</evidence>
<comment type="similarity">
    <text evidence="2 12">Belongs to the cytochrome P450 family.</text>
</comment>
<protein>
    <recommendedName>
        <fullName evidence="15">Cytochrome P450</fullName>
    </recommendedName>
</protein>
<comment type="cofactor">
    <cofactor evidence="11">
        <name>heme</name>
        <dbReference type="ChEBI" id="CHEBI:30413"/>
    </cofactor>
</comment>
<evidence type="ECO:0000313" key="14">
    <source>
        <dbReference type="Proteomes" id="UP000826271"/>
    </source>
</evidence>
<dbReference type="InterPro" id="IPR002401">
    <property type="entry name" value="Cyt_P450_E_grp-I"/>
</dbReference>
<keyword evidence="14" id="KW-1185">Reference proteome</keyword>
<dbReference type="SUPFAM" id="SSF48264">
    <property type="entry name" value="Cytochrome P450"/>
    <property type="match status" value="1"/>
</dbReference>
<organism evidence="13 14">
    <name type="scientific">Buddleja alternifolia</name>
    <dbReference type="NCBI Taxonomy" id="168488"/>
    <lineage>
        <taxon>Eukaryota</taxon>
        <taxon>Viridiplantae</taxon>
        <taxon>Streptophyta</taxon>
        <taxon>Embryophyta</taxon>
        <taxon>Tracheophyta</taxon>
        <taxon>Spermatophyta</taxon>
        <taxon>Magnoliopsida</taxon>
        <taxon>eudicotyledons</taxon>
        <taxon>Gunneridae</taxon>
        <taxon>Pentapetalae</taxon>
        <taxon>asterids</taxon>
        <taxon>lamiids</taxon>
        <taxon>Lamiales</taxon>
        <taxon>Scrophulariaceae</taxon>
        <taxon>Buddlejeae</taxon>
        <taxon>Buddleja</taxon>
    </lineage>
</organism>
<keyword evidence="7 12" id="KW-0560">Oxidoreductase</keyword>
<keyword evidence="9 12" id="KW-0503">Monooxygenase</keyword>
<dbReference type="PROSITE" id="PS00086">
    <property type="entry name" value="CYTOCHROME_P450"/>
    <property type="match status" value="1"/>
</dbReference>
<evidence type="ECO:0000256" key="3">
    <source>
        <dbReference type="ARBA" id="ARBA00022617"/>
    </source>
</evidence>
<feature type="binding site" description="axial binding residue" evidence="11">
    <location>
        <position position="437"/>
    </location>
    <ligand>
        <name>heme</name>
        <dbReference type="ChEBI" id="CHEBI:30413"/>
    </ligand>
    <ligandPart>
        <name>Fe</name>
        <dbReference type="ChEBI" id="CHEBI:18248"/>
    </ligandPart>
</feature>
<evidence type="ECO:0000256" key="6">
    <source>
        <dbReference type="ARBA" id="ARBA00022989"/>
    </source>
</evidence>
<dbReference type="GO" id="GO:0004497">
    <property type="term" value="F:monooxygenase activity"/>
    <property type="evidence" value="ECO:0007669"/>
    <property type="project" value="UniProtKB-KW"/>
</dbReference>
<dbReference type="InterPro" id="IPR001128">
    <property type="entry name" value="Cyt_P450"/>
</dbReference>
<proteinExistence type="inferred from homology"/>
<evidence type="ECO:0008006" key="15">
    <source>
        <dbReference type="Google" id="ProtNLM"/>
    </source>
</evidence>
<comment type="subcellular location">
    <subcellularLocation>
        <location evidence="1">Membrane</location>
        <topology evidence="1">Single-pass membrane protein</topology>
    </subcellularLocation>
</comment>
<gene>
    <name evidence="13" type="ORF">BUALT_Bualt08G0047000</name>
</gene>
<dbReference type="GO" id="GO:0020037">
    <property type="term" value="F:heme binding"/>
    <property type="evidence" value="ECO:0007669"/>
    <property type="project" value="InterPro"/>
</dbReference>
<dbReference type="EMBL" id="WHWC01000008">
    <property type="protein sequence ID" value="KAG8377571.1"/>
    <property type="molecule type" value="Genomic_DNA"/>
</dbReference>
<evidence type="ECO:0000256" key="2">
    <source>
        <dbReference type="ARBA" id="ARBA00010617"/>
    </source>
</evidence>
<evidence type="ECO:0000313" key="13">
    <source>
        <dbReference type="EMBL" id="KAG8377571.1"/>
    </source>
</evidence>
<dbReference type="GO" id="GO:0016020">
    <property type="term" value="C:membrane"/>
    <property type="evidence" value="ECO:0007669"/>
    <property type="project" value="UniProtKB-SubCell"/>
</dbReference>
<dbReference type="Gene3D" id="1.10.630.10">
    <property type="entry name" value="Cytochrome P450"/>
    <property type="match status" value="1"/>
</dbReference>